<name>A0ABU9B8M5_9BURK</name>
<proteinExistence type="predicted"/>
<dbReference type="Gene3D" id="1.10.10.1150">
    <property type="entry name" value="Coenzyme PQQ synthesis protein D (PqqD)"/>
    <property type="match status" value="1"/>
</dbReference>
<gene>
    <name evidence="1" type="ORF">AACH11_05945</name>
</gene>
<evidence type="ECO:0000313" key="2">
    <source>
        <dbReference type="Proteomes" id="UP001368500"/>
    </source>
</evidence>
<dbReference type="InterPro" id="IPR027599">
    <property type="entry name" value="PqqD-rel_X"/>
</dbReference>
<dbReference type="InterPro" id="IPR008792">
    <property type="entry name" value="PQQD"/>
</dbReference>
<organism evidence="1 2">
    <name type="scientific">Pseudaquabacterium rugosum</name>
    <dbReference type="NCBI Taxonomy" id="2984194"/>
    <lineage>
        <taxon>Bacteria</taxon>
        <taxon>Pseudomonadati</taxon>
        <taxon>Pseudomonadota</taxon>
        <taxon>Betaproteobacteria</taxon>
        <taxon>Burkholderiales</taxon>
        <taxon>Sphaerotilaceae</taxon>
        <taxon>Pseudaquabacterium</taxon>
    </lineage>
</organism>
<reference evidence="1 2" key="1">
    <citation type="submission" date="2024-04" db="EMBL/GenBank/DDBJ databases">
        <title>Novel species of the genus Ideonella isolated from streams.</title>
        <authorList>
            <person name="Lu H."/>
        </authorList>
    </citation>
    <scope>NUCLEOTIDE SEQUENCE [LARGE SCALE GENOMIC DNA]</scope>
    <source>
        <strain evidence="1 2">BYS139W</strain>
    </source>
</reference>
<dbReference type="RefSeq" id="WP_341373272.1">
    <property type="nucleotide sequence ID" value="NZ_JBBUTF010000004.1"/>
</dbReference>
<accession>A0ABU9B8M5</accession>
<comment type="caution">
    <text evidence="1">The sequence shown here is derived from an EMBL/GenBank/DDBJ whole genome shotgun (WGS) entry which is preliminary data.</text>
</comment>
<keyword evidence="2" id="KW-1185">Reference proteome</keyword>
<protein>
    <submittedName>
        <fullName evidence="1">HPr-rel-A system PqqD family peptide chaperone</fullName>
    </submittedName>
</protein>
<dbReference type="NCBIfam" id="TIGR04353">
    <property type="entry name" value="PqqD_rel_X"/>
    <property type="match status" value="1"/>
</dbReference>
<dbReference type="Pfam" id="PF05402">
    <property type="entry name" value="PqqD"/>
    <property type="match status" value="1"/>
</dbReference>
<dbReference type="InterPro" id="IPR041881">
    <property type="entry name" value="PqqD_sf"/>
</dbReference>
<evidence type="ECO:0000313" key="1">
    <source>
        <dbReference type="EMBL" id="MEK8025499.1"/>
    </source>
</evidence>
<dbReference type="EMBL" id="JBBUTF010000004">
    <property type="protein sequence ID" value="MEK8025499.1"/>
    <property type="molecule type" value="Genomic_DNA"/>
</dbReference>
<dbReference type="Proteomes" id="UP001368500">
    <property type="component" value="Unassembled WGS sequence"/>
</dbReference>
<sequence length="143" mass="14167">MTAAAAAGSLDTATPAWGLAPRVSLQWRQLDEVDWVVFEPGAGQMHALDPLAAAVLTLVEAGSGDEPQLLAELQSHWPGQDRVPDAAALQPLLDQTLQALAAAGLIAPGPGPVAAPLAAVVATGAVPAAGPDPSAVALPPGSP</sequence>